<evidence type="ECO:0000256" key="16">
    <source>
        <dbReference type="ARBA" id="ARBA00024827"/>
    </source>
</evidence>
<dbReference type="SUPFAM" id="SSF55874">
    <property type="entry name" value="ATPase domain of HSP90 chaperone/DNA topoisomerase II/histidine kinase"/>
    <property type="match status" value="1"/>
</dbReference>
<keyword evidence="10" id="KW-0547">Nucleotide-binding</keyword>
<feature type="domain" description="Histidine kinase" evidence="20">
    <location>
        <begin position="469"/>
        <end position="560"/>
    </location>
</feature>
<dbReference type="RefSeq" id="WP_204412875.1">
    <property type="nucleotide sequence ID" value="NZ_JAFBED010000001.1"/>
</dbReference>
<dbReference type="PROSITE" id="PS50109">
    <property type="entry name" value="HIS_KIN"/>
    <property type="match status" value="1"/>
</dbReference>
<keyword evidence="11 21" id="KW-0418">Kinase</keyword>
<evidence type="ECO:0000256" key="6">
    <source>
        <dbReference type="ARBA" id="ARBA00022485"/>
    </source>
</evidence>
<dbReference type="EC" id="2.7.13.3" evidence="4"/>
<keyword evidence="6" id="KW-0004">4Fe-4S</keyword>
<evidence type="ECO:0000256" key="9">
    <source>
        <dbReference type="ARBA" id="ARBA00022723"/>
    </source>
</evidence>
<evidence type="ECO:0000259" key="20">
    <source>
        <dbReference type="PROSITE" id="PS50109"/>
    </source>
</evidence>
<evidence type="ECO:0000256" key="2">
    <source>
        <dbReference type="ARBA" id="ARBA00001966"/>
    </source>
</evidence>
<evidence type="ECO:0000256" key="1">
    <source>
        <dbReference type="ARBA" id="ARBA00000085"/>
    </source>
</evidence>
<evidence type="ECO:0000256" key="15">
    <source>
        <dbReference type="ARBA" id="ARBA00023014"/>
    </source>
</evidence>
<evidence type="ECO:0000256" key="14">
    <source>
        <dbReference type="ARBA" id="ARBA00023012"/>
    </source>
</evidence>
<keyword evidence="12" id="KW-0067">ATP-binding</keyword>
<dbReference type="Pfam" id="PF07730">
    <property type="entry name" value="HisKA_3"/>
    <property type="match status" value="1"/>
</dbReference>
<dbReference type="CDD" id="cd16917">
    <property type="entry name" value="HATPase_UhpB-NarQ-NarX-like"/>
    <property type="match status" value="1"/>
</dbReference>
<dbReference type="InterPro" id="IPR005467">
    <property type="entry name" value="His_kinase_dom"/>
</dbReference>
<evidence type="ECO:0000256" key="10">
    <source>
        <dbReference type="ARBA" id="ARBA00022741"/>
    </source>
</evidence>
<comment type="function">
    <text evidence="16">Member of the two-component regulatory system NreB/NreC involved in the control of dissimilatory nitrate/nitrite reduction in response to oxygen. NreB functions as a direct oxygen sensor histidine kinase which is autophosphorylated, in the absence of oxygen, probably at the conserved histidine residue, and transfers its phosphate group probably to a conserved aspartate residue of NreC. NreB/NreC activates the expression of the nitrate (narGHJI) and nitrite (nir) reductase operons, as well as the putative nitrate transporter gene narT.</text>
</comment>
<evidence type="ECO:0000256" key="7">
    <source>
        <dbReference type="ARBA" id="ARBA00022490"/>
    </source>
</evidence>
<dbReference type="InterPro" id="IPR004358">
    <property type="entry name" value="Sig_transdc_His_kin-like_C"/>
</dbReference>
<protein>
    <recommendedName>
        <fullName evidence="5">Oxygen sensor histidine kinase NreB</fullName>
        <ecNumber evidence="4">2.7.13.3</ecNumber>
    </recommendedName>
    <alternativeName>
        <fullName evidence="17">Nitrogen regulation protein B</fullName>
    </alternativeName>
</protein>
<feature type="transmembrane region" description="Helical" evidence="19">
    <location>
        <begin position="20"/>
        <end position="37"/>
    </location>
</feature>
<feature type="transmembrane region" description="Helical" evidence="19">
    <location>
        <begin position="76"/>
        <end position="95"/>
    </location>
</feature>
<dbReference type="InterPro" id="IPR050482">
    <property type="entry name" value="Sensor_HK_TwoCompSys"/>
</dbReference>
<keyword evidence="18" id="KW-0175">Coiled coil</keyword>
<dbReference type="PANTHER" id="PTHR24421">
    <property type="entry name" value="NITRATE/NITRITE SENSOR PROTEIN NARX-RELATED"/>
    <property type="match status" value="1"/>
</dbReference>
<comment type="subcellular location">
    <subcellularLocation>
        <location evidence="3">Cytoplasm</location>
    </subcellularLocation>
</comment>
<keyword evidence="22" id="KW-1185">Reference proteome</keyword>
<keyword evidence="15" id="KW-0411">Iron-sulfur</keyword>
<dbReference type="GO" id="GO:0016301">
    <property type="term" value="F:kinase activity"/>
    <property type="evidence" value="ECO:0007669"/>
    <property type="project" value="UniProtKB-KW"/>
</dbReference>
<dbReference type="Gene3D" id="1.20.5.1930">
    <property type="match status" value="1"/>
</dbReference>
<feature type="transmembrane region" description="Helical" evidence="19">
    <location>
        <begin position="154"/>
        <end position="170"/>
    </location>
</feature>
<organism evidence="21 22">
    <name type="scientific">Sutcliffiella tianshenii</name>
    <dbReference type="NCBI Taxonomy" id="1463404"/>
    <lineage>
        <taxon>Bacteria</taxon>
        <taxon>Bacillati</taxon>
        <taxon>Bacillota</taxon>
        <taxon>Bacilli</taxon>
        <taxon>Bacillales</taxon>
        <taxon>Bacillaceae</taxon>
        <taxon>Sutcliffiella</taxon>
    </lineage>
</organism>
<evidence type="ECO:0000256" key="11">
    <source>
        <dbReference type="ARBA" id="ARBA00022777"/>
    </source>
</evidence>
<evidence type="ECO:0000256" key="17">
    <source>
        <dbReference type="ARBA" id="ARBA00030800"/>
    </source>
</evidence>
<dbReference type="InterPro" id="IPR036890">
    <property type="entry name" value="HATPase_C_sf"/>
</dbReference>
<evidence type="ECO:0000256" key="4">
    <source>
        <dbReference type="ARBA" id="ARBA00012438"/>
    </source>
</evidence>
<comment type="caution">
    <text evidence="21">The sequence shown here is derived from an EMBL/GenBank/DDBJ whole genome shotgun (WGS) entry which is preliminary data.</text>
</comment>
<comment type="cofactor">
    <cofactor evidence="2">
        <name>[4Fe-4S] cluster</name>
        <dbReference type="ChEBI" id="CHEBI:49883"/>
    </cofactor>
</comment>
<proteinExistence type="predicted"/>
<sequence length="567" mass="64687">MDEKRFFLLKKEYGKEKLMLSYRYASWAVTSIFYFAIQPYSTPFFKLGVILSLLLAVILITDLISKNKLNPQVLKLIILAEIIGTSLLLLPTGGIESPFIWYALNPVLLAASYLSGLLCWITLLLFMSAATFLNYTLFGYQSSSFIDVIYKNSYIYLVLTLITIIFQQFSNLTRELQAQAAQLKLQREALNSSNERLQELNRETNVMMDHIMSLYKTTESFTSQQNTPSFVHTVVDYMKKLTNNDNNFFWLSSDTKKDSLFAASFLASKELSGHWKRTLEKEFNSMGAQLAPLEMQIGETKYWVIQIQTAKYSGIIGVENTDDSSSSLNRRLLKFMAELSSILLDRFYFEEATEQFLIIEEQNRIANEIHDSVSQRLFAMVCALHTLGRKVDDIPLKKELQFLSKSANSAMQELRTSIYQLISHSKDGSFLISKIHEFLDDFSRLNNISIKRKIIGEEAEIPATMKRAIYRIICESSGNAVRHGKCNEIKIHLEIKNDQLLLEITDDGKGFNYKKQTQKNSKGLGLGNIQNLVSSYEGVLDIQSKPLIGTKITIHIPLKKKQEVVGL</sequence>
<dbReference type="PRINTS" id="PR00344">
    <property type="entry name" value="BCTRLSENSOR"/>
</dbReference>
<keyword evidence="19" id="KW-0472">Membrane</keyword>
<keyword evidence="13" id="KW-0408">Iron</keyword>
<keyword evidence="14" id="KW-0902">Two-component regulatory system</keyword>
<keyword evidence="7" id="KW-0963">Cytoplasm</keyword>
<feature type="transmembrane region" description="Helical" evidence="19">
    <location>
        <begin position="43"/>
        <end position="64"/>
    </location>
</feature>
<dbReference type="EMBL" id="JAFBED010000001">
    <property type="protein sequence ID" value="MBM7618558.1"/>
    <property type="molecule type" value="Genomic_DNA"/>
</dbReference>
<evidence type="ECO:0000256" key="3">
    <source>
        <dbReference type="ARBA" id="ARBA00004496"/>
    </source>
</evidence>
<dbReference type="InterPro" id="IPR003594">
    <property type="entry name" value="HATPase_dom"/>
</dbReference>
<evidence type="ECO:0000256" key="12">
    <source>
        <dbReference type="ARBA" id="ARBA00022840"/>
    </source>
</evidence>
<evidence type="ECO:0000256" key="19">
    <source>
        <dbReference type="SAM" id="Phobius"/>
    </source>
</evidence>
<keyword evidence="19" id="KW-0812">Transmembrane</keyword>
<evidence type="ECO:0000256" key="8">
    <source>
        <dbReference type="ARBA" id="ARBA00022679"/>
    </source>
</evidence>
<evidence type="ECO:0000256" key="18">
    <source>
        <dbReference type="SAM" id="Coils"/>
    </source>
</evidence>
<accession>A0ABS2NV71</accession>
<evidence type="ECO:0000256" key="5">
    <source>
        <dbReference type="ARBA" id="ARBA00017322"/>
    </source>
</evidence>
<evidence type="ECO:0000256" key="13">
    <source>
        <dbReference type="ARBA" id="ARBA00023004"/>
    </source>
</evidence>
<dbReference type="Proteomes" id="UP000737402">
    <property type="component" value="Unassembled WGS sequence"/>
</dbReference>
<reference evidence="21 22" key="1">
    <citation type="submission" date="2021-01" db="EMBL/GenBank/DDBJ databases">
        <title>Genomic Encyclopedia of Type Strains, Phase IV (KMG-IV): sequencing the most valuable type-strain genomes for metagenomic binning, comparative biology and taxonomic classification.</title>
        <authorList>
            <person name="Goeker M."/>
        </authorList>
    </citation>
    <scope>NUCLEOTIDE SEQUENCE [LARGE SCALE GENOMIC DNA]</scope>
    <source>
        <strain evidence="21 22">DSM 25879</strain>
    </source>
</reference>
<keyword evidence="8" id="KW-0808">Transferase</keyword>
<keyword evidence="9" id="KW-0479">Metal-binding</keyword>
<keyword evidence="19" id="KW-1133">Transmembrane helix</keyword>
<name>A0ABS2NV71_9BACI</name>
<feature type="transmembrane region" description="Helical" evidence="19">
    <location>
        <begin position="107"/>
        <end position="133"/>
    </location>
</feature>
<dbReference type="InterPro" id="IPR011712">
    <property type="entry name" value="Sig_transdc_His_kin_sub3_dim/P"/>
</dbReference>
<gene>
    <name evidence="21" type="ORF">JOC95_000400</name>
</gene>
<comment type="catalytic activity">
    <reaction evidence="1">
        <text>ATP + protein L-histidine = ADP + protein N-phospho-L-histidine.</text>
        <dbReference type="EC" id="2.7.13.3"/>
    </reaction>
</comment>
<evidence type="ECO:0000313" key="21">
    <source>
        <dbReference type="EMBL" id="MBM7618558.1"/>
    </source>
</evidence>
<dbReference type="Pfam" id="PF02518">
    <property type="entry name" value="HATPase_c"/>
    <property type="match status" value="1"/>
</dbReference>
<feature type="coiled-coil region" evidence="18">
    <location>
        <begin position="173"/>
        <end position="203"/>
    </location>
</feature>
<dbReference type="SMART" id="SM00387">
    <property type="entry name" value="HATPase_c"/>
    <property type="match status" value="1"/>
</dbReference>
<dbReference type="Gene3D" id="3.30.565.10">
    <property type="entry name" value="Histidine kinase-like ATPase, C-terminal domain"/>
    <property type="match status" value="1"/>
</dbReference>
<evidence type="ECO:0000313" key="22">
    <source>
        <dbReference type="Proteomes" id="UP000737402"/>
    </source>
</evidence>